<evidence type="ECO:0000313" key="2">
    <source>
        <dbReference type="EMBL" id="GLL14058.1"/>
    </source>
</evidence>
<feature type="region of interest" description="Disordered" evidence="1">
    <location>
        <begin position="1"/>
        <end position="31"/>
    </location>
</feature>
<organism evidence="2 3">
    <name type="scientific">Pseudonocardia halophobica</name>
    <dbReference type="NCBI Taxonomy" id="29401"/>
    <lineage>
        <taxon>Bacteria</taxon>
        <taxon>Bacillati</taxon>
        <taxon>Actinomycetota</taxon>
        <taxon>Actinomycetes</taxon>
        <taxon>Pseudonocardiales</taxon>
        <taxon>Pseudonocardiaceae</taxon>
        <taxon>Pseudonocardia</taxon>
    </lineage>
</organism>
<accession>A0A9W6L6M5</accession>
<dbReference type="Proteomes" id="UP001143463">
    <property type="component" value="Unassembled WGS sequence"/>
</dbReference>
<dbReference type="AlphaFoldDB" id="A0A9W6L6M5"/>
<sequence length="75" mass="8033">MHHLRGGRSLVGHVRDSAPPRPSPFTTVPTEADASRLPRLVATGERWPVLAARDTFPRALEAIVDGLLAQATATP</sequence>
<name>A0A9W6L6M5_9PSEU</name>
<comment type="caution">
    <text evidence="2">The sequence shown here is derived from an EMBL/GenBank/DDBJ whole genome shotgun (WGS) entry which is preliminary data.</text>
</comment>
<evidence type="ECO:0000313" key="3">
    <source>
        <dbReference type="Proteomes" id="UP001143463"/>
    </source>
</evidence>
<proteinExistence type="predicted"/>
<protein>
    <submittedName>
        <fullName evidence="2">Uncharacterized protein</fullName>
    </submittedName>
</protein>
<keyword evidence="3" id="KW-1185">Reference proteome</keyword>
<dbReference type="EMBL" id="BSFQ01000028">
    <property type="protein sequence ID" value="GLL14058.1"/>
    <property type="molecule type" value="Genomic_DNA"/>
</dbReference>
<reference evidence="2" key="2">
    <citation type="submission" date="2023-01" db="EMBL/GenBank/DDBJ databases">
        <authorList>
            <person name="Sun Q."/>
            <person name="Evtushenko L."/>
        </authorList>
    </citation>
    <scope>NUCLEOTIDE SEQUENCE</scope>
    <source>
        <strain evidence="2">VKM Ac-1069</strain>
    </source>
</reference>
<evidence type="ECO:0000256" key="1">
    <source>
        <dbReference type="SAM" id="MobiDB-lite"/>
    </source>
</evidence>
<gene>
    <name evidence="2" type="ORF">GCM10017577_52040</name>
</gene>
<reference evidence="2" key="1">
    <citation type="journal article" date="2014" name="Int. J. Syst. Evol. Microbiol.">
        <title>Complete genome sequence of Corynebacterium casei LMG S-19264T (=DSM 44701T), isolated from a smear-ripened cheese.</title>
        <authorList>
            <consortium name="US DOE Joint Genome Institute (JGI-PGF)"/>
            <person name="Walter F."/>
            <person name="Albersmeier A."/>
            <person name="Kalinowski J."/>
            <person name="Ruckert C."/>
        </authorList>
    </citation>
    <scope>NUCLEOTIDE SEQUENCE</scope>
    <source>
        <strain evidence="2">VKM Ac-1069</strain>
    </source>
</reference>